<reference evidence="3" key="1">
    <citation type="submission" date="2016-05" db="EMBL/GenBank/DDBJ databases">
        <title>Comparative genomics of biotechnologically important yeasts.</title>
        <authorList>
            <consortium name="DOE Joint Genome Institute"/>
            <person name="Riley R."/>
            <person name="Haridas S."/>
            <person name="Wolfe K.H."/>
            <person name="Lopes M.R."/>
            <person name="Hittinger C.T."/>
            <person name="Goker M."/>
            <person name="Salamov A."/>
            <person name="Wisecaver J."/>
            <person name="Long T.M."/>
            <person name="Aerts A.L."/>
            <person name="Barry K."/>
            <person name="Choi C."/>
            <person name="Clum A."/>
            <person name="Coughlan A.Y."/>
            <person name="Deshpande S."/>
            <person name="Douglass A.P."/>
            <person name="Hanson S.J."/>
            <person name="Klenk H.-P."/>
            <person name="Labutti K."/>
            <person name="Lapidus A."/>
            <person name="Lindquist E."/>
            <person name="Lipzen A."/>
            <person name="Meier-Kolthoff J.P."/>
            <person name="Ohm R.A."/>
            <person name="Otillar R.P."/>
            <person name="Pangilinan J."/>
            <person name="Peng Y."/>
            <person name="Rokas A."/>
            <person name="Rosa C.A."/>
            <person name="Scheuner C."/>
            <person name="Sibirny A.A."/>
            <person name="Slot J.C."/>
            <person name="Stielow J.B."/>
            <person name="Sun H."/>
            <person name="Kurtzman C.P."/>
            <person name="Blackwell M."/>
            <person name="Grigoriev I.V."/>
            <person name="Jeffries T.W."/>
        </authorList>
    </citation>
    <scope>NUCLEOTIDE SEQUENCE [LARGE SCALE GENOMIC DNA]</scope>
    <source>
        <strain evidence="3">NRRL Y-12698</strain>
    </source>
</reference>
<name>A0A1E3QK95_9ASCO</name>
<dbReference type="CDD" id="cd09917">
    <property type="entry name" value="F-box_SF"/>
    <property type="match status" value="1"/>
</dbReference>
<protein>
    <recommendedName>
        <fullName evidence="1">F-box domain-containing protein</fullName>
    </recommendedName>
</protein>
<dbReference type="InterPro" id="IPR011047">
    <property type="entry name" value="Quinoprotein_ADH-like_sf"/>
</dbReference>
<dbReference type="OrthoDB" id="2095648at2759"/>
<accession>A0A1E3QK95</accession>
<feature type="non-terminal residue" evidence="2">
    <location>
        <position position="1"/>
    </location>
</feature>
<dbReference type="Pfam" id="PF12937">
    <property type="entry name" value="F-box-like"/>
    <property type="match status" value="1"/>
</dbReference>
<dbReference type="SUPFAM" id="SSF81383">
    <property type="entry name" value="F-box domain"/>
    <property type="match status" value="1"/>
</dbReference>
<organism evidence="2 3">
    <name type="scientific">Babjeviella inositovora NRRL Y-12698</name>
    <dbReference type="NCBI Taxonomy" id="984486"/>
    <lineage>
        <taxon>Eukaryota</taxon>
        <taxon>Fungi</taxon>
        <taxon>Dikarya</taxon>
        <taxon>Ascomycota</taxon>
        <taxon>Saccharomycotina</taxon>
        <taxon>Pichiomycetes</taxon>
        <taxon>Serinales incertae sedis</taxon>
        <taxon>Babjeviella</taxon>
    </lineage>
</organism>
<dbReference type="PROSITE" id="PS50181">
    <property type="entry name" value="FBOX"/>
    <property type="match status" value="1"/>
</dbReference>
<sequence length="746" mass="81750">PPPAPPSLNDALPSEILVQIFSHLDNLSLDTLNLVCKYWNALANNNNAWREAFMARHGHIPEFQPLSRSRLWKRELTMRENMARKWLRGTGKNHSFPVPRGSALMVVPEFAADRLLVYQHSVGQIVVTNLRNGKHTDLIWLDNLNNGNVTAYDMCEMAIVCGTWKGEVFLKLLSNKTYMSPTIRLDGDTELSGEAVAISVVSLKKDGMNKTGAFGCVCGDAGGTVTCWDLKTPALIKRQRVSTLGIVKIASDFHTAIVCLDTLLNVHFVDTVTWAVSTVAYPKPLQTEALDLEDIHLHVDFAGGVAMVGFQGDITLFSLSSIGVFSGYALADGLDAVHKSVASGYGGAYETEIVGGDGYFIGVLTLHGGVLIINTRAASNFPASANVTTHSFTPFNHFIPDYVGPDNTPYEVTHFNSISINAQIVLLGSYNGYSAIYDIFHGRLLKVVSKRFPKRLFENPMFQLFPTQHVFLNPDPKATSGVTFTHRLVQYFQYGDQPIDALEKLGKRKTAASGLLRDKRSLAYHKVIKHEVDELDREIESANQSVRLVGKYNGVEADLTEEEELKIAMALSESHNVHSGENSDDLERALQLSKSEVSLHSDDSSLLGLVDKDLQLAIALSQTESENSAVERDTYGGLLDFPLAGLSKKQLKSKAVAPMAEVLREGIESLSPFESEGVDEDLRLAIRLSQIEVRGAPQMGNDKSVSSSCNAAIIVCDNLKPPGTLLDGDAEFEKQMTEAIKRSIVS</sequence>
<dbReference type="Proteomes" id="UP000094336">
    <property type="component" value="Unassembled WGS sequence"/>
</dbReference>
<feature type="domain" description="F-box" evidence="1">
    <location>
        <begin position="6"/>
        <end position="52"/>
    </location>
</feature>
<dbReference type="InterPro" id="IPR001810">
    <property type="entry name" value="F-box_dom"/>
</dbReference>
<dbReference type="Gene3D" id="1.20.1280.50">
    <property type="match status" value="1"/>
</dbReference>
<dbReference type="RefSeq" id="XP_018983441.1">
    <property type="nucleotide sequence ID" value="XM_019129733.1"/>
</dbReference>
<dbReference type="STRING" id="984486.A0A1E3QK95"/>
<proteinExistence type="predicted"/>
<gene>
    <name evidence="2" type="ORF">BABINDRAFT_163131</name>
</gene>
<dbReference type="GeneID" id="30147586"/>
<dbReference type="Pfam" id="PF02809">
    <property type="entry name" value="UIM"/>
    <property type="match status" value="4"/>
</dbReference>
<dbReference type="SMART" id="SM00256">
    <property type="entry name" value="FBOX"/>
    <property type="match status" value="1"/>
</dbReference>
<dbReference type="InterPro" id="IPR036047">
    <property type="entry name" value="F-box-like_dom_sf"/>
</dbReference>
<keyword evidence="3" id="KW-1185">Reference proteome</keyword>
<dbReference type="InterPro" id="IPR003903">
    <property type="entry name" value="UIM_dom"/>
</dbReference>
<dbReference type="SMART" id="SM00726">
    <property type="entry name" value="UIM"/>
    <property type="match status" value="4"/>
</dbReference>
<dbReference type="AlphaFoldDB" id="A0A1E3QK95"/>
<dbReference type="EMBL" id="KV454437">
    <property type="protein sequence ID" value="ODQ78113.1"/>
    <property type="molecule type" value="Genomic_DNA"/>
</dbReference>
<dbReference type="SUPFAM" id="SSF50998">
    <property type="entry name" value="Quinoprotein alcohol dehydrogenase-like"/>
    <property type="match status" value="1"/>
</dbReference>
<evidence type="ECO:0000313" key="2">
    <source>
        <dbReference type="EMBL" id="ODQ78113.1"/>
    </source>
</evidence>
<evidence type="ECO:0000259" key="1">
    <source>
        <dbReference type="PROSITE" id="PS50181"/>
    </source>
</evidence>
<evidence type="ECO:0000313" key="3">
    <source>
        <dbReference type="Proteomes" id="UP000094336"/>
    </source>
</evidence>